<dbReference type="InterPro" id="IPR000048">
    <property type="entry name" value="IQ_motif_EF-hand-BS"/>
</dbReference>
<evidence type="ECO:0000313" key="3">
    <source>
        <dbReference type="EMBL" id="CAD8096989.1"/>
    </source>
</evidence>
<feature type="compositionally biased region" description="Polar residues" evidence="2">
    <location>
        <begin position="65"/>
        <end position="78"/>
    </location>
</feature>
<feature type="compositionally biased region" description="Polar residues" evidence="2">
    <location>
        <begin position="407"/>
        <end position="418"/>
    </location>
</feature>
<dbReference type="OrthoDB" id="307888at2759"/>
<feature type="region of interest" description="Disordered" evidence="2">
    <location>
        <begin position="399"/>
        <end position="444"/>
    </location>
</feature>
<comment type="caution">
    <text evidence="3">The sequence shown here is derived from an EMBL/GenBank/DDBJ whole genome shotgun (WGS) entry which is preliminary data.</text>
</comment>
<feature type="region of interest" description="Disordered" evidence="2">
    <location>
        <begin position="220"/>
        <end position="250"/>
    </location>
</feature>
<feature type="compositionally biased region" description="Acidic residues" evidence="2">
    <location>
        <begin position="433"/>
        <end position="442"/>
    </location>
</feature>
<evidence type="ECO:0000313" key="4">
    <source>
        <dbReference type="Proteomes" id="UP000692954"/>
    </source>
</evidence>
<proteinExistence type="predicted"/>
<dbReference type="SMART" id="SM00015">
    <property type="entry name" value="IQ"/>
    <property type="match status" value="1"/>
</dbReference>
<keyword evidence="4" id="KW-1185">Reference proteome</keyword>
<feature type="coiled-coil region" evidence="1">
    <location>
        <begin position="261"/>
        <end position="291"/>
    </location>
</feature>
<feature type="region of interest" description="Disordered" evidence="2">
    <location>
        <begin position="140"/>
        <end position="164"/>
    </location>
</feature>
<gene>
    <name evidence="3" type="ORF">PSON_ATCC_30995.1.T0670177</name>
</gene>
<feature type="compositionally biased region" description="Basic and acidic residues" evidence="2">
    <location>
        <begin position="143"/>
        <end position="164"/>
    </location>
</feature>
<feature type="coiled-coil region" evidence="1">
    <location>
        <begin position="498"/>
        <end position="541"/>
    </location>
</feature>
<accession>A0A8S1NZC6</accession>
<protein>
    <submittedName>
        <fullName evidence="3">Uncharacterized protein</fullName>
    </submittedName>
</protein>
<feature type="compositionally biased region" description="Basic residues" evidence="2">
    <location>
        <begin position="225"/>
        <end position="238"/>
    </location>
</feature>
<feature type="compositionally biased region" description="Polar residues" evidence="2">
    <location>
        <begin position="106"/>
        <end position="120"/>
    </location>
</feature>
<organism evidence="3 4">
    <name type="scientific">Paramecium sonneborni</name>
    <dbReference type="NCBI Taxonomy" id="65129"/>
    <lineage>
        <taxon>Eukaryota</taxon>
        <taxon>Sar</taxon>
        <taxon>Alveolata</taxon>
        <taxon>Ciliophora</taxon>
        <taxon>Intramacronucleata</taxon>
        <taxon>Oligohymenophorea</taxon>
        <taxon>Peniculida</taxon>
        <taxon>Parameciidae</taxon>
        <taxon>Paramecium</taxon>
    </lineage>
</organism>
<dbReference type="Pfam" id="PF00612">
    <property type="entry name" value="IQ"/>
    <property type="match status" value="1"/>
</dbReference>
<evidence type="ECO:0000256" key="1">
    <source>
        <dbReference type="SAM" id="Coils"/>
    </source>
</evidence>
<evidence type="ECO:0000256" key="2">
    <source>
        <dbReference type="SAM" id="MobiDB-lite"/>
    </source>
</evidence>
<keyword evidence="1" id="KW-0175">Coiled coil</keyword>
<dbReference type="EMBL" id="CAJJDN010000067">
    <property type="protein sequence ID" value="CAD8096989.1"/>
    <property type="molecule type" value="Genomic_DNA"/>
</dbReference>
<dbReference type="AlphaFoldDB" id="A0A8S1NZC6"/>
<reference evidence="3" key="1">
    <citation type="submission" date="2021-01" db="EMBL/GenBank/DDBJ databases">
        <authorList>
            <consortium name="Genoscope - CEA"/>
            <person name="William W."/>
        </authorList>
    </citation>
    <scope>NUCLEOTIDE SEQUENCE</scope>
</reference>
<feature type="region of interest" description="Disordered" evidence="2">
    <location>
        <begin position="63"/>
        <end position="120"/>
    </location>
</feature>
<dbReference type="Proteomes" id="UP000692954">
    <property type="component" value="Unassembled WGS sequence"/>
</dbReference>
<dbReference type="PROSITE" id="PS50096">
    <property type="entry name" value="IQ"/>
    <property type="match status" value="1"/>
</dbReference>
<name>A0A8S1NZC6_9CILI</name>
<sequence>MNTYSSLKSFDSQIQGRKIQELNVAITSNRAKKSPRLLSPEQTLDQFIDLKPQQLQQTLKKNKVIQGQQGKSKSQMNTAKKGFFPSQEKKQKKSIQPQTKKKINVQLISNSTSPQKQINNKKLSQFKKIGEMLIKQQINKQNLQKEQKQNQEKKKQDTVEKRQNRQKEDIQLYINCKRAQDTINQKNQQLSMLIEQKKKIENLCKLDQLRKKIFSKQKTIDAKVKSPKKGKKKQKKIKQKEQIVQSQGSNQEKPLKLIDKIIKRQEQISKMEQNQQEIKQELQQKKIIKQQKQVGIPQYDEEHSDSYIQNSDQVLPNDVDEILHQLPPSNFLKELVQNLIKNNEVLATTNLAQHDFQLLEFYYMQAAATKIQSVWRGYFQRKLILESYLKYLEQENQSQQKKEQQQDLSFLNESQSSPLKIPNPPQSQNNSEFFDEGDDNDEQQQKQLNIQQAIIKILEKQDNSPQNESLDEKYQQQSDDLVVINQVPENMNFDFQINENQNLENSKENHDHEDLKQESIVQEIQHQLNDWNFNLENLINEGRKSYAIKTLKEQMTQAIITIVQSQIQKFKEQQNQYKTDTEQSIEFKIRLSQETNTEKNFNEVRKKFKTVQEQFEERLLQSSKDQSTDINRSSLLALQSQLMRREIELLSMREEAIQLRFQAEIKKNENDESKKQELNLWLKKELDDLQQTRWAIEISTKKEAIAMKKIQRDLIIAQSFDENNSKLQSLRKRVDEQLSNLKQSKQSMSDIKLINNFCLQNDNELEKLAETQSEDFNCEDQFQQKQFLKDNFVESYEAIEKSAKLNLIVSDLLVDLIQDMTEELLSNENKFEIVFQTIIRQSAIPQIPTSISDIRYYIHNFFDFILPQHYYEIIQNINMPYGFSPQKRLQFIHGYMEQDESQYNQFLTYVLKEEYFLEYEQYRLQQNDFENEDSVTSVLRELEHIHNRVIFDACNEALNYSRPYYQNSGFPYPWEGIIKQRMIDDNDLSETFKNMELKVVQWANSLCGFLPVDDEISISKEKQVLLDEKNQQIMLQQMQYQENPELFDQDYFNIQDPILQIREQRLYKTLIQDLKDLEYRWIQDQDDKAELLMEVGDFIFEQCIEEFLMESIFL</sequence>